<proteinExistence type="predicted"/>
<comment type="caution">
    <text evidence="2">The sequence shown here is derived from an EMBL/GenBank/DDBJ whole genome shotgun (WGS) entry which is preliminary data.</text>
</comment>
<sequence length="62" mass="7045">MILASSVGGIHIGDIIFSLFSFLFLVAIVVGIVWFVIISKKKNNRLERVEEKLDKLLNEKEN</sequence>
<keyword evidence="3" id="KW-1185">Reference proteome</keyword>
<gene>
    <name evidence="2" type="ORF">NC661_03560</name>
</gene>
<name>A0A9X4AH82_9BACI</name>
<evidence type="ECO:0000313" key="2">
    <source>
        <dbReference type="EMBL" id="MDC3419439.1"/>
    </source>
</evidence>
<keyword evidence="1" id="KW-0472">Membrane</keyword>
<evidence type="ECO:0000256" key="1">
    <source>
        <dbReference type="SAM" id="Phobius"/>
    </source>
</evidence>
<feature type="transmembrane region" description="Helical" evidence="1">
    <location>
        <begin position="15"/>
        <end position="38"/>
    </location>
</feature>
<organism evidence="2 3">
    <name type="scientific">Aquibacillus koreensis</name>
    <dbReference type="NCBI Taxonomy" id="279446"/>
    <lineage>
        <taxon>Bacteria</taxon>
        <taxon>Bacillati</taxon>
        <taxon>Bacillota</taxon>
        <taxon>Bacilli</taxon>
        <taxon>Bacillales</taxon>
        <taxon>Bacillaceae</taxon>
        <taxon>Aquibacillus</taxon>
    </lineage>
</organism>
<evidence type="ECO:0008006" key="4">
    <source>
        <dbReference type="Google" id="ProtNLM"/>
    </source>
</evidence>
<evidence type="ECO:0000313" key="3">
    <source>
        <dbReference type="Proteomes" id="UP001145072"/>
    </source>
</evidence>
<dbReference type="Proteomes" id="UP001145072">
    <property type="component" value="Unassembled WGS sequence"/>
</dbReference>
<dbReference type="AlphaFoldDB" id="A0A9X4AH82"/>
<keyword evidence="1" id="KW-0812">Transmembrane</keyword>
<accession>A0A9X4AH82</accession>
<dbReference type="EMBL" id="JAMQJZ010000002">
    <property type="protein sequence ID" value="MDC3419439.1"/>
    <property type="molecule type" value="Genomic_DNA"/>
</dbReference>
<keyword evidence="1" id="KW-1133">Transmembrane helix</keyword>
<dbReference type="RefSeq" id="WP_259869764.1">
    <property type="nucleotide sequence ID" value="NZ_JAMQJZ010000002.1"/>
</dbReference>
<reference evidence="2" key="1">
    <citation type="submission" date="2022-06" db="EMBL/GenBank/DDBJ databases">
        <title>Aquibacillus sp. a new bacterium isolated from soil saline samples.</title>
        <authorList>
            <person name="Galisteo C."/>
            <person name="De La Haba R."/>
            <person name="Sanchez-Porro C."/>
            <person name="Ventosa A."/>
        </authorList>
    </citation>
    <scope>NUCLEOTIDE SEQUENCE</scope>
    <source>
        <strain evidence="2">JCM 12387</strain>
    </source>
</reference>
<protein>
    <recommendedName>
        <fullName evidence="4">DUF4083 domain-containing protein</fullName>
    </recommendedName>
</protein>